<dbReference type="AlphaFoldDB" id="A0A7S3PL07"/>
<organism evidence="2">
    <name type="scientific">Aplanochytrium stocchinoi</name>
    <dbReference type="NCBI Taxonomy" id="215587"/>
    <lineage>
        <taxon>Eukaryota</taxon>
        <taxon>Sar</taxon>
        <taxon>Stramenopiles</taxon>
        <taxon>Bigyra</taxon>
        <taxon>Labyrinthulomycetes</taxon>
        <taxon>Thraustochytrida</taxon>
        <taxon>Thraustochytriidae</taxon>
        <taxon>Aplanochytrium</taxon>
    </lineage>
</organism>
<evidence type="ECO:0008006" key="3">
    <source>
        <dbReference type="Google" id="ProtNLM"/>
    </source>
</evidence>
<gene>
    <name evidence="2" type="ORF">ASTO00021_LOCUS12881</name>
</gene>
<keyword evidence="1" id="KW-0472">Membrane</keyword>
<keyword evidence="1" id="KW-0812">Transmembrane</keyword>
<name>A0A7S3PL07_9STRA</name>
<feature type="transmembrane region" description="Helical" evidence="1">
    <location>
        <begin position="119"/>
        <end position="139"/>
    </location>
</feature>
<evidence type="ECO:0000313" key="2">
    <source>
        <dbReference type="EMBL" id="CAE0442771.1"/>
    </source>
</evidence>
<dbReference type="PANTHER" id="PTHR12459:SF15">
    <property type="entry name" value="TRANSMEMBRANE PROTEIN 135"/>
    <property type="match status" value="1"/>
</dbReference>
<sequence length="442" mass="50296">MINCTGTERLGSISVSGEDLQEQEQVQEQEEVRRRSRKNSSVSLSWVGKGLAVDSTGSIPVGVLGKIRHSLNELVSGLCRGFIIAYGVGGTINGASALIQRKSLKLVVRNILSNDTRRLALFVSGFCGIFRFVNSIITYTQGKEGAYCAFIAGLLASVATVMDSESRRRSLMLLVLVRATNLYVKKLVRIGRLPYWEYCEHFLFGVANTSIMYGFLLEPSMLQKSYYHWILRMGNVTDEGLEITGRQVLRARVEHGIELPFRSCQPHYHEGPCVRHLTTDWFNGLLRAGKIYLPVHMIPLFIFRLDGLRNEPISTLKHFSRNVANSCMFLTTYVFFVKGNMCFWRNLLQRDEPWMAISGGLMTSFACLFERKSRISELMLYCWTKSFLATWNYFESRHIVRDVKYGEIPLFALSMAIIMSSAREDFKDTYYKLLCFVIGSGQ</sequence>
<proteinExistence type="predicted"/>
<dbReference type="InterPro" id="IPR026749">
    <property type="entry name" value="Tmem135"/>
</dbReference>
<feature type="transmembrane region" description="Helical" evidence="1">
    <location>
        <begin position="145"/>
        <end position="162"/>
    </location>
</feature>
<feature type="transmembrane region" description="Helical" evidence="1">
    <location>
        <begin position="81"/>
        <end position="99"/>
    </location>
</feature>
<dbReference type="PANTHER" id="PTHR12459">
    <property type="entry name" value="TRANSMEMBRANE PROTEIN 135-RELATED"/>
    <property type="match status" value="1"/>
</dbReference>
<keyword evidence="1" id="KW-1133">Transmembrane helix</keyword>
<accession>A0A7S3PL07</accession>
<dbReference type="EMBL" id="HBIN01016917">
    <property type="protein sequence ID" value="CAE0442771.1"/>
    <property type="molecule type" value="Transcribed_RNA"/>
</dbReference>
<evidence type="ECO:0000256" key="1">
    <source>
        <dbReference type="SAM" id="Phobius"/>
    </source>
</evidence>
<protein>
    <recommendedName>
        <fullName evidence="3">Transmembrane protein 135 N-terminal domain-containing protein</fullName>
    </recommendedName>
</protein>
<reference evidence="2" key="1">
    <citation type="submission" date="2021-01" db="EMBL/GenBank/DDBJ databases">
        <authorList>
            <person name="Corre E."/>
            <person name="Pelletier E."/>
            <person name="Niang G."/>
            <person name="Scheremetjew M."/>
            <person name="Finn R."/>
            <person name="Kale V."/>
            <person name="Holt S."/>
            <person name="Cochrane G."/>
            <person name="Meng A."/>
            <person name="Brown T."/>
            <person name="Cohen L."/>
        </authorList>
    </citation>
    <scope>NUCLEOTIDE SEQUENCE</scope>
    <source>
        <strain evidence="2">GSBS06</strain>
    </source>
</reference>